<proteinExistence type="predicted"/>
<dbReference type="AlphaFoldDB" id="M2ARD9"/>
<dbReference type="Proteomes" id="UP000011529">
    <property type="component" value="Unassembled WGS sequence"/>
</dbReference>
<dbReference type="InterPro" id="IPR018644">
    <property type="entry name" value="DUF2071"/>
</dbReference>
<accession>M2ARD9</accession>
<dbReference type="EMBL" id="ANMO01000182">
    <property type="protein sequence ID" value="EMB15292.1"/>
    <property type="molecule type" value="Genomic_DNA"/>
</dbReference>
<organism evidence="1 2">
    <name type="scientific">Rhodopirellula europaea 6C</name>
    <dbReference type="NCBI Taxonomy" id="1263867"/>
    <lineage>
        <taxon>Bacteria</taxon>
        <taxon>Pseudomonadati</taxon>
        <taxon>Planctomycetota</taxon>
        <taxon>Planctomycetia</taxon>
        <taxon>Pirellulales</taxon>
        <taxon>Pirellulaceae</taxon>
        <taxon>Rhodopirellula</taxon>
    </lineage>
</organism>
<sequence>MLVNFRVDADVLSRVCPPPFRPQTVDGFGIAGICLIRLQHIRPKLLPPFLGLSSENAAHRIAVEWDASGCTQTGVYIPRRDTSSCLNAFAGGRIFPGIHNRARFEVRETKSEYHISMDSMDGAAHVSIDGRTTDELPGDSVFPTLAKCSQFFEAGSLGYSPGDSTTEFDGLELRTAKWHVTPLCITNVQSSFFDDREVFPKGSVEFDNALLMRGIDHEWHSRGAICCHAVG</sequence>
<evidence type="ECO:0000313" key="2">
    <source>
        <dbReference type="Proteomes" id="UP000011529"/>
    </source>
</evidence>
<protein>
    <submittedName>
        <fullName evidence="1">Uncharacterized protein</fullName>
    </submittedName>
</protein>
<dbReference type="Pfam" id="PF09844">
    <property type="entry name" value="DUF2071"/>
    <property type="match status" value="1"/>
</dbReference>
<gene>
    <name evidence="1" type="ORF">RE6C_03993</name>
</gene>
<reference evidence="1" key="2">
    <citation type="journal article" date="2013" name="Mar. Genomics">
        <title>Expression of sulfatases in Rhodopirellula baltica and the diversity of sulfatases in the genus Rhodopirellula.</title>
        <authorList>
            <person name="Wegner C.E."/>
            <person name="Richter-Heitmann T."/>
            <person name="Klindworth A."/>
            <person name="Klockow C."/>
            <person name="Richter M."/>
            <person name="Achstetter T."/>
            <person name="Glockner F.O."/>
            <person name="Harder J."/>
        </authorList>
    </citation>
    <scope>NUCLEOTIDE SEQUENCE [LARGE SCALE GENOMIC DNA]</scope>
    <source>
        <strain evidence="1">6C</strain>
    </source>
</reference>
<comment type="caution">
    <text evidence="1">The sequence shown here is derived from an EMBL/GenBank/DDBJ whole genome shotgun (WGS) entry which is preliminary data.</text>
</comment>
<dbReference type="PATRIC" id="fig|1263867.3.peg.4278"/>
<evidence type="ECO:0000313" key="1">
    <source>
        <dbReference type="EMBL" id="EMB15292.1"/>
    </source>
</evidence>
<name>M2ARD9_9BACT</name>
<keyword evidence="2" id="KW-1185">Reference proteome</keyword>
<reference evidence="1" key="1">
    <citation type="submission" date="2012-11" db="EMBL/GenBank/DDBJ databases">
        <title>Permanent draft genomes of Rhodopirellula europaea strain SH398 and 6C.</title>
        <authorList>
            <person name="Richter M."/>
            <person name="Richter-Heitmann T."/>
            <person name="Frank C."/>
            <person name="Harder J."/>
            <person name="Glockner F.O."/>
        </authorList>
    </citation>
    <scope>NUCLEOTIDE SEQUENCE</scope>
    <source>
        <strain evidence="1">6C</strain>
    </source>
</reference>